<protein>
    <submittedName>
        <fullName evidence="1">Uncharacterized protein</fullName>
    </submittedName>
</protein>
<name>A0A2M7FYU5_9BACT</name>
<gene>
    <name evidence="1" type="ORF">COW36_21105</name>
</gene>
<organism evidence="1 2">
    <name type="scientific">bacterium (Candidatus Blackallbacteria) CG17_big_fil_post_rev_8_21_14_2_50_48_46</name>
    <dbReference type="NCBI Taxonomy" id="2014261"/>
    <lineage>
        <taxon>Bacteria</taxon>
        <taxon>Candidatus Blackallbacteria</taxon>
    </lineage>
</organism>
<evidence type="ECO:0000313" key="2">
    <source>
        <dbReference type="Proteomes" id="UP000231019"/>
    </source>
</evidence>
<dbReference type="AlphaFoldDB" id="A0A2M7FYU5"/>
<reference evidence="1 2" key="1">
    <citation type="submission" date="2017-09" db="EMBL/GenBank/DDBJ databases">
        <title>Depth-based differentiation of microbial function through sediment-hosted aquifers and enrichment of novel symbionts in the deep terrestrial subsurface.</title>
        <authorList>
            <person name="Probst A.J."/>
            <person name="Ladd B."/>
            <person name="Jarett J.K."/>
            <person name="Geller-Mcgrath D.E."/>
            <person name="Sieber C.M."/>
            <person name="Emerson J.B."/>
            <person name="Anantharaman K."/>
            <person name="Thomas B.C."/>
            <person name="Malmstrom R."/>
            <person name="Stieglmeier M."/>
            <person name="Klingl A."/>
            <person name="Woyke T."/>
            <person name="Ryan C.M."/>
            <person name="Banfield J.F."/>
        </authorList>
    </citation>
    <scope>NUCLEOTIDE SEQUENCE [LARGE SCALE GENOMIC DNA]</scope>
    <source>
        <strain evidence="1">CG17_big_fil_post_rev_8_21_14_2_50_48_46</strain>
    </source>
</reference>
<accession>A0A2M7FYU5</accession>
<evidence type="ECO:0000313" key="1">
    <source>
        <dbReference type="EMBL" id="PIW14541.1"/>
    </source>
</evidence>
<dbReference type="Proteomes" id="UP000231019">
    <property type="component" value="Unassembled WGS sequence"/>
</dbReference>
<comment type="caution">
    <text evidence="1">The sequence shown here is derived from an EMBL/GenBank/DDBJ whole genome shotgun (WGS) entry which is preliminary data.</text>
</comment>
<dbReference type="Gene3D" id="1.10.10.10">
    <property type="entry name" value="Winged helix-like DNA-binding domain superfamily/Winged helix DNA-binding domain"/>
    <property type="match status" value="1"/>
</dbReference>
<proteinExistence type="predicted"/>
<dbReference type="InterPro" id="IPR036390">
    <property type="entry name" value="WH_DNA-bd_sf"/>
</dbReference>
<sequence>MRIQGLAARSILTRSGVSRVVERLEKAGLVFVW</sequence>
<dbReference type="SUPFAM" id="SSF46785">
    <property type="entry name" value="Winged helix' DNA-binding domain"/>
    <property type="match status" value="1"/>
</dbReference>
<dbReference type="InterPro" id="IPR036388">
    <property type="entry name" value="WH-like_DNA-bd_sf"/>
</dbReference>
<dbReference type="EMBL" id="PFFQ01000059">
    <property type="protein sequence ID" value="PIW14541.1"/>
    <property type="molecule type" value="Genomic_DNA"/>
</dbReference>